<dbReference type="Proteomes" id="UP000030445">
    <property type="component" value="Unassembled WGS sequence"/>
</dbReference>
<dbReference type="RefSeq" id="WP_032525873.1">
    <property type="nucleotide sequence ID" value="NZ_CP138951.1"/>
</dbReference>
<dbReference type="STRING" id="74545.EU96_0246"/>
<reference evidence="2" key="1">
    <citation type="journal article" date="2014" name="Sci. Data">
        <title>Genomes of diverse isolates of the marine cyanobacterium Prochlorococcus.</title>
        <authorList>
            <person name="Biller S."/>
            <person name="Berube P."/>
            <person name="Thompson J."/>
            <person name="Kelly L."/>
            <person name="Roggensack S."/>
            <person name="Awad L."/>
            <person name="Roache-Johnson K."/>
            <person name="Ding H."/>
            <person name="Giovannoni S.J."/>
            <person name="Moore L.R."/>
            <person name="Chisholm S.W."/>
        </authorList>
    </citation>
    <scope>NUCLEOTIDE SEQUENCE [LARGE SCALE GENOMIC DNA]</scope>
    <source>
        <strain evidence="2">MIT 9302</strain>
    </source>
</reference>
<accession>A0A0A2AE86</accession>
<protein>
    <submittedName>
        <fullName evidence="1">Uncharacterized protein</fullName>
    </submittedName>
</protein>
<evidence type="ECO:0000313" key="2">
    <source>
        <dbReference type="Proteomes" id="UP000030445"/>
    </source>
</evidence>
<name>A0A0A2AE86_PROMR</name>
<gene>
    <name evidence="1" type="ORF">EU96_0246</name>
</gene>
<evidence type="ECO:0000313" key="1">
    <source>
        <dbReference type="EMBL" id="KGF98718.1"/>
    </source>
</evidence>
<dbReference type="eggNOG" id="ENOG5030R9H">
    <property type="taxonomic scope" value="Bacteria"/>
</dbReference>
<dbReference type="AlphaFoldDB" id="A0A0A2AE86"/>
<dbReference type="EMBL" id="JNAM01000003">
    <property type="protein sequence ID" value="KGF98718.1"/>
    <property type="molecule type" value="Genomic_DNA"/>
</dbReference>
<sequence length="77" mass="8732">MRSFLILFSGIFAGLYFSWPGIVISKNWKCFNNIIAKSSEDKISIKAVLEVSPSYLIKSKNKNMPSKLRIVADACFR</sequence>
<proteinExistence type="predicted"/>
<dbReference type="OrthoDB" id="541383at2"/>
<comment type="caution">
    <text evidence="1">The sequence shown here is derived from an EMBL/GenBank/DDBJ whole genome shotgun (WGS) entry which is preliminary data.</text>
</comment>
<organism evidence="1 2">
    <name type="scientific">Prochlorococcus marinus str. MIT 9302</name>
    <dbReference type="NCBI Taxonomy" id="74545"/>
    <lineage>
        <taxon>Bacteria</taxon>
        <taxon>Bacillati</taxon>
        <taxon>Cyanobacteriota</taxon>
        <taxon>Cyanophyceae</taxon>
        <taxon>Synechococcales</taxon>
        <taxon>Prochlorococcaceae</taxon>
        <taxon>Prochlorococcus</taxon>
    </lineage>
</organism>